<dbReference type="Pfam" id="PF05930">
    <property type="entry name" value="Phage_AlpA"/>
    <property type="match status" value="1"/>
</dbReference>
<dbReference type="EMBL" id="PIPP01000002">
    <property type="protein sequence ID" value="RUO37821.1"/>
    <property type="molecule type" value="Genomic_DNA"/>
</dbReference>
<name>A0A432WVM6_9GAMM</name>
<comment type="caution">
    <text evidence="1">The sequence shown here is derived from an EMBL/GenBank/DDBJ whole genome shotgun (WGS) entry which is preliminary data.</text>
</comment>
<dbReference type="PANTHER" id="PTHR36154">
    <property type="entry name" value="DNA-BINDING TRANSCRIPTIONAL ACTIVATOR ALPA"/>
    <property type="match status" value="1"/>
</dbReference>
<dbReference type="PANTHER" id="PTHR36154:SF1">
    <property type="entry name" value="DNA-BINDING TRANSCRIPTIONAL ACTIVATOR ALPA"/>
    <property type="match status" value="1"/>
</dbReference>
<dbReference type="Gene3D" id="1.10.238.160">
    <property type="match status" value="1"/>
</dbReference>
<dbReference type="AlphaFoldDB" id="A0A432WVM6"/>
<accession>A0A432WVM6</accession>
<evidence type="ECO:0000313" key="2">
    <source>
        <dbReference type="Proteomes" id="UP000286934"/>
    </source>
</evidence>
<dbReference type="OrthoDB" id="8455288at2"/>
<dbReference type="InterPro" id="IPR052931">
    <property type="entry name" value="Prophage_regulatory_activator"/>
</dbReference>
<dbReference type="SUPFAM" id="SSF46955">
    <property type="entry name" value="Putative DNA-binding domain"/>
    <property type="match status" value="1"/>
</dbReference>
<dbReference type="InterPro" id="IPR009061">
    <property type="entry name" value="DNA-bd_dom_put_sf"/>
</dbReference>
<reference evidence="2" key="1">
    <citation type="journal article" date="2018" name="Front. Microbiol.">
        <title>Genome-Based Analysis Reveals the Taxonomy and Diversity of the Family Idiomarinaceae.</title>
        <authorList>
            <person name="Liu Y."/>
            <person name="Lai Q."/>
            <person name="Shao Z."/>
        </authorList>
    </citation>
    <scope>NUCLEOTIDE SEQUENCE [LARGE SCALE GENOMIC DNA]</scope>
    <source>
        <strain evidence="2">AIS</strain>
    </source>
</reference>
<organism evidence="1 2">
    <name type="scientific">Aliidiomarina shirensis</name>
    <dbReference type="NCBI Taxonomy" id="1048642"/>
    <lineage>
        <taxon>Bacteria</taxon>
        <taxon>Pseudomonadati</taxon>
        <taxon>Pseudomonadota</taxon>
        <taxon>Gammaproteobacteria</taxon>
        <taxon>Alteromonadales</taxon>
        <taxon>Idiomarinaceae</taxon>
        <taxon>Aliidiomarina</taxon>
    </lineage>
</organism>
<keyword evidence="2" id="KW-1185">Reference proteome</keyword>
<gene>
    <name evidence="1" type="ORF">CWE13_07460</name>
</gene>
<sequence length="64" mass="7317">MPEKQILRLKEVCHITGLSRSTIYKMMNADEFPKSIQISGRNIAWAKSEVDAWIERVLGQGERG</sequence>
<evidence type="ECO:0000313" key="1">
    <source>
        <dbReference type="EMBL" id="RUO37821.1"/>
    </source>
</evidence>
<protein>
    <submittedName>
        <fullName evidence="1">Transcriptional regulator</fullName>
    </submittedName>
</protein>
<dbReference type="Proteomes" id="UP000286934">
    <property type="component" value="Unassembled WGS sequence"/>
</dbReference>
<dbReference type="InterPro" id="IPR010260">
    <property type="entry name" value="AlpA"/>
</dbReference>
<proteinExistence type="predicted"/>